<organism evidence="8 9">
    <name type="scientific">cyanobacterium endosymbiont of Braarudosphaera bigelowii</name>
    <dbReference type="NCBI Taxonomy" id="1285375"/>
    <lineage>
        <taxon>Bacteria</taxon>
        <taxon>Bacillati</taxon>
        <taxon>Cyanobacteriota</taxon>
        <taxon>Cyanophyceae</taxon>
        <taxon>Oscillatoriophycideae</taxon>
        <taxon>Chroococcales</taxon>
        <taxon>Aphanothecaceae</taxon>
        <taxon>Candidatus Atelocyanobacterium</taxon>
        <taxon>Candidatus Atelocyanobacterium thalassae</taxon>
    </lineage>
</organism>
<evidence type="ECO:0000259" key="7">
    <source>
        <dbReference type="SMART" id="SM00905"/>
    </source>
</evidence>
<comment type="pathway">
    <text evidence="2 6">Cofactor biosynthesis; tetrahydrofolate biosynthesis; 2-amino-4-hydroxy-6-hydroxymethyl-7,8-dihydropteridine diphosphate from 7,8-dihydroneopterin triphosphate: step 3/4.</text>
</comment>
<comment type="function">
    <text evidence="6">Catalyzes the conversion of 7,8-dihydroneopterin to 6-hydroxymethyl-7,8-dihydropterin.</text>
</comment>
<protein>
    <recommendedName>
        <fullName evidence="6">7,8-dihydroneopterin aldolase</fullName>
        <ecNumber evidence="6">4.1.2.25</ecNumber>
    </recommendedName>
</protein>
<dbReference type="Pfam" id="PF02152">
    <property type="entry name" value="FolB"/>
    <property type="match status" value="1"/>
</dbReference>
<gene>
    <name evidence="8" type="ORF">CPARK_000061800</name>
</gene>
<evidence type="ECO:0000313" key="9">
    <source>
        <dbReference type="Proteomes" id="UP001319803"/>
    </source>
</evidence>
<evidence type="ECO:0000256" key="1">
    <source>
        <dbReference type="ARBA" id="ARBA00001353"/>
    </source>
</evidence>
<dbReference type="PANTHER" id="PTHR42844">
    <property type="entry name" value="DIHYDRONEOPTERIN ALDOLASE 1-RELATED"/>
    <property type="match status" value="1"/>
</dbReference>
<dbReference type="InterPro" id="IPR006157">
    <property type="entry name" value="FolB_dom"/>
</dbReference>
<feature type="domain" description="Dihydroneopterin aldolase/epimerase" evidence="7">
    <location>
        <begin position="4"/>
        <end position="116"/>
    </location>
</feature>
<dbReference type="NCBIfam" id="TIGR00526">
    <property type="entry name" value="folB_dom"/>
    <property type="match status" value="1"/>
</dbReference>
<dbReference type="EMBL" id="AP024987">
    <property type="protein sequence ID" value="BDA39778.1"/>
    <property type="molecule type" value="Genomic_DNA"/>
</dbReference>
<dbReference type="InterPro" id="IPR043133">
    <property type="entry name" value="GTP-CH-I_C/QueF"/>
</dbReference>
<evidence type="ECO:0000313" key="8">
    <source>
        <dbReference type="EMBL" id="BDA39778.1"/>
    </source>
</evidence>
<dbReference type="PANTHER" id="PTHR42844:SF1">
    <property type="entry name" value="DIHYDRONEOPTERIN ALDOLASE 1-RELATED"/>
    <property type="match status" value="1"/>
</dbReference>
<evidence type="ECO:0000256" key="5">
    <source>
        <dbReference type="ARBA" id="ARBA00023239"/>
    </source>
</evidence>
<dbReference type="Gene3D" id="3.30.1130.10">
    <property type="match status" value="1"/>
</dbReference>
<evidence type="ECO:0000256" key="3">
    <source>
        <dbReference type="ARBA" id="ARBA00005708"/>
    </source>
</evidence>
<dbReference type="RefSeq" id="WP_229637686.1">
    <property type="nucleotide sequence ID" value="NZ_AP024987.1"/>
</dbReference>
<keyword evidence="4 6" id="KW-0289">Folate biosynthesis</keyword>
<dbReference type="EC" id="4.1.2.25" evidence="6"/>
<comment type="similarity">
    <text evidence="3 6">Belongs to the DHNA family.</text>
</comment>
<reference evidence="8 9" key="1">
    <citation type="submission" date="2021-08" db="EMBL/GenBank/DDBJ databases">
        <title>Endosymbiont genome of Braarudosphaera bigelowii.</title>
        <authorList>
            <person name="Suzuki S."/>
            <person name="Ishida K."/>
        </authorList>
    </citation>
    <scope>NUCLEOTIDE SEQUENCE [LARGE SCALE GENOMIC DNA]</scope>
    <source>
        <strain evidence="8">CPSB-1</strain>
    </source>
</reference>
<keyword evidence="5 6" id="KW-0456">Lyase</keyword>
<proteinExistence type="inferred from homology"/>
<dbReference type="CDD" id="cd00534">
    <property type="entry name" value="DHNA_DHNTPE"/>
    <property type="match status" value="1"/>
</dbReference>
<sequence>MDSIEIQGIRCYGYTGYLPEEKILGQWFEVNLSLSLDLKISGISDSIEDTLNYCNVINIVKDEITSANFSLIEKLAETIAQKILFLPKVHKVRVNLSKLSPPIPNFKGKVTVDITRKHI</sequence>
<accession>A0ABM7UD98</accession>
<evidence type="ECO:0000256" key="2">
    <source>
        <dbReference type="ARBA" id="ARBA00005013"/>
    </source>
</evidence>
<dbReference type="NCBIfam" id="TIGR00525">
    <property type="entry name" value="folB"/>
    <property type="match status" value="1"/>
</dbReference>
<dbReference type="SMART" id="SM00905">
    <property type="entry name" value="FolB"/>
    <property type="match status" value="1"/>
</dbReference>
<evidence type="ECO:0000256" key="4">
    <source>
        <dbReference type="ARBA" id="ARBA00022909"/>
    </source>
</evidence>
<dbReference type="InterPro" id="IPR006156">
    <property type="entry name" value="Dihydroneopterin_aldolase"/>
</dbReference>
<keyword evidence="9" id="KW-1185">Reference proteome</keyword>
<name>A0ABM7UD98_9CHRO</name>
<comment type="catalytic activity">
    <reaction evidence="1 6">
        <text>7,8-dihydroneopterin = 6-hydroxymethyl-7,8-dihydropterin + glycolaldehyde</text>
        <dbReference type="Rhea" id="RHEA:10540"/>
        <dbReference type="ChEBI" id="CHEBI:17001"/>
        <dbReference type="ChEBI" id="CHEBI:17071"/>
        <dbReference type="ChEBI" id="CHEBI:44841"/>
        <dbReference type="EC" id="4.1.2.25"/>
    </reaction>
</comment>
<dbReference type="Proteomes" id="UP001319803">
    <property type="component" value="Chromosome"/>
</dbReference>
<evidence type="ECO:0000256" key="6">
    <source>
        <dbReference type="RuleBase" id="RU362079"/>
    </source>
</evidence>
<dbReference type="SUPFAM" id="SSF55620">
    <property type="entry name" value="Tetrahydrobiopterin biosynthesis enzymes-like"/>
    <property type="match status" value="1"/>
</dbReference>